<dbReference type="PANTHER" id="PTHR16036">
    <property type="entry name" value="ANKYRIN REPEAT AND ZINC FINGER DOMAIN-CONTAINING PROTEIN 1"/>
    <property type="match status" value="1"/>
</dbReference>
<dbReference type="AlphaFoldDB" id="A0A177AYX1"/>
<evidence type="ECO:0000256" key="7">
    <source>
        <dbReference type="ARBA" id="ARBA00022801"/>
    </source>
</evidence>
<dbReference type="GO" id="GO:0016787">
    <property type="term" value="F:hydrolase activity"/>
    <property type="evidence" value="ECO:0007669"/>
    <property type="project" value="UniProtKB-KW"/>
</dbReference>
<dbReference type="Pfam" id="PF18826">
    <property type="entry name" value="bVLRF1"/>
    <property type="match status" value="1"/>
</dbReference>
<dbReference type="EMBL" id="LWCA01000722">
    <property type="protein sequence ID" value="OAF67209.1"/>
    <property type="molecule type" value="Genomic_DNA"/>
</dbReference>
<gene>
    <name evidence="12" type="ORF">A3Q56_05034</name>
</gene>
<accession>A0A177AYX1</accession>
<keyword evidence="6 10" id="KW-0255">Endonuclease</keyword>
<name>A0A177AYX1_9BILA</name>
<comment type="subcellular location">
    <subcellularLocation>
        <location evidence="1">Cytoplasm</location>
    </subcellularLocation>
</comment>
<reference evidence="12 13" key="1">
    <citation type="submission" date="2016-04" db="EMBL/GenBank/DDBJ databases">
        <title>The genome of Intoshia linei affirms orthonectids as highly simplified spiralians.</title>
        <authorList>
            <person name="Mikhailov K.V."/>
            <person name="Slusarev G.S."/>
            <person name="Nikitin M.A."/>
            <person name="Logacheva M.D."/>
            <person name="Penin A."/>
            <person name="Aleoshin V."/>
            <person name="Panchin Y.V."/>
        </authorList>
    </citation>
    <scope>NUCLEOTIDE SEQUENCE [LARGE SCALE GENOMIC DNA]</scope>
    <source>
        <strain evidence="12">Intl2013</strain>
        <tissue evidence="12">Whole animal</tissue>
    </source>
</reference>
<proteinExistence type="inferred from homology"/>
<keyword evidence="3 10" id="KW-0963">Cytoplasm</keyword>
<keyword evidence="7 10" id="KW-0378">Hydrolase</keyword>
<evidence type="ECO:0000259" key="11">
    <source>
        <dbReference type="PROSITE" id="PS52044"/>
    </source>
</evidence>
<evidence type="ECO:0000313" key="12">
    <source>
        <dbReference type="EMBL" id="OAF67209.1"/>
    </source>
</evidence>
<keyword evidence="5" id="KW-0677">Repeat</keyword>
<evidence type="ECO:0000256" key="3">
    <source>
        <dbReference type="ARBA" id="ARBA00022490"/>
    </source>
</evidence>
<dbReference type="OrthoDB" id="429841at2759"/>
<evidence type="ECO:0000256" key="6">
    <source>
        <dbReference type="ARBA" id="ARBA00022759"/>
    </source>
</evidence>
<evidence type="ECO:0000256" key="1">
    <source>
        <dbReference type="ARBA" id="ARBA00004496"/>
    </source>
</evidence>
<dbReference type="InterPro" id="IPR041175">
    <property type="entry name" value="VLRF1/Vms1"/>
</dbReference>
<dbReference type="PANTHER" id="PTHR16036:SF2">
    <property type="entry name" value="TRNA ENDONUCLEASE ANKZF1"/>
    <property type="match status" value="1"/>
</dbReference>
<feature type="domain" description="VLRF1" evidence="11">
    <location>
        <begin position="157"/>
        <end position="293"/>
    </location>
</feature>
<evidence type="ECO:0000313" key="13">
    <source>
        <dbReference type="Proteomes" id="UP000078046"/>
    </source>
</evidence>
<organism evidence="12 13">
    <name type="scientific">Intoshia linei</name>
    <dbReference type="NCBI Taxonomy" id="1819745"/>
    <lineage>
        <taxon>Eukaryota</taxon>
        <taxon>Metazoa</taxon>
        <taxon>Spiralia</taxon>
        <taxon>Lophotrochozoa</taxon>
        <taxon>Mesozoa</taxon>
        <taxon>Orthonectida</taxon>
        <taxon>Rhopaluridae</taxon>
        <taxon>Intoshia</taxon>
    </lineage>
</organism>
<comment type="similarity">
    <text evidence="2 10">Belongs to the ANKZF1/VMS1 family.</text>
</comment>
<evidence type="ECO:0000256" key="5">
    <source>
        <dbReference type="ARBA" id="ARBA00022737"/>
    </source>
</evidence>
<keyword evidence="4 10" id="KW-0540">Nuclease</keyword>
<dbReference type="InterPro" id="IPR047139">
    <property type="entry name" value="ANKZ1/VMS1"/>
</dbReference>
<keyword evidence="8" id="KW-0040">ANK repeat</keyword>
<evidence type="ECO:0000256" key="4">
    <source>
        <dbReference type="ARBA" id="ARBA00022722"/>
    </source>
</evidence>
<keyword evidence="9" id="KW-0175">Coiled coil</keyword>
<dbReference type="Proteomes" id="UP000078046">
    <property type="component" value="Unassembled WGS sequence"/>
</dbReference>
<comment type="caution">
    <text evidence="12">The sequence shown here is derived from an EMBL/GenBank/DDBJ whole genome shotgun (WGS) entry which is preliminary data.</text>
</comment>
<evidence type="ECO:0000256" key="9">
    <source>
        <dbReference type="ARBA" id="ARBA00023054"/>
    </source>
</evidence>
<comment type="domain">
    <text evidence="10">The VLRF1 domain mediates binding to the 60S ribosomal subunit.</text>
</comment>
<feature type="active site" evidence="10">
    <location>
        <position position="200"/>
    </location>
</feature>
<protein>
    <recommendedName>
        <fullName evidence="11">VLRF1 domain-containing protein</fullName>
    </recommendedName>
</protein>
<dbReference type="PROSITE" id="PS52044">
    <property type="entry name" value="VLRF1"/>
    <property type="match status" value="1"/>
</dbReference>
<dbReference type="GO" id="GO:0005737">
    <property type="term" value="C:cytoplasm"/>
    <property type="evidence" value="ECO:0007669"/>
    <property type="project" value="UniProtKB-SubCell"/>
</dbReference>
<evidence type="ECO:0000256" key="8">
    <source>
        <dbReference type="ARBA" id="ARBA00023043"/>
    </source>
</evidence>
<evidence type="ECO:0000256" key="2">
    <source>
        <dbReference type="ARBA" id="ARBA00009262"/>
    </source>
</evidence>
<keyword evidence="13" id="KW-1185">Reference proteome</keyword>
<sequence length="485" mass="56696">MKILTIYEISNLADKFECEKSDEKFKVSDTEYNSESSDDEFDGKGCLTCQITHETVDEMRVHFKSNWHIYNVKRRIKKRDPVKFANFDVETMETYHFSSDSHSEDEVVEKIEQLELDIKLKRILFRIDGMTYSFCKSLFTNMNFDSAINLIKNGFTNTKYVIILLISGGHCSMSIFDKLVTVKHKTFNRYVVRAKQGKEQSVHDKSKHAKSAGSQMRRLMSQLFKQDILQLLDLWSEYFKDAHVFTRFDRFKHKFVYQFLQVNTPNQHYKISIDARRPTFSETRRIFNILTTVVVFESTVLSKPAIKKTTSNIKAKPKRNSFCEFDKSDISDYEINENQGSIDNNITAIDNSNKPQDLPKSEVKPKLFSKSDKNRHKKNVKYNKKSKSKIIPQKLFHLNPQSLDSKSTLKINEKVRFDKLPLKEKMAIMAERRAMNQKGVLDKPDIVPEYCQKCNNKMLGVIPFSYIGINFCSEKCMKLFKKSTM</sequence>
<dbReference type="GO" id="GO:0036503">
    <property type="term" value="P:ERAD pathway"/>
    <property type="evidence" value="ECO:0007669"/>
    <property type="project" value="TreeGrafter"/>
</dbReference>
<evidence type="ECO:0000256" key="10">
    <source>
        <dbReference type="PROSITE-ProRule" id="PRU01389"/>
    </source>
</evidence>
<dbReference type="GO" id="GO:0004519">
    <property type="term" value="F:endonuclease activity"/>
    <property type="evidence" value="ECO:0007669"/>
    <property type="project" value="UniProtKB-KW"/>
</dbReference>